<comment type="catalytic activity">
    <reaction evidence="3 4">
        <text>N-[(R)-4-phosphopantothenoyl]-L-cysteine + H(+) = (R)-4'-phosphopantetheine + CO2</text>
        <dbReference type="Rhea" id="RHEA:16793"/>
        <dbReference type="ChEBI" id="CHEBI:15378"/>
        <dbReference type="ChEBI" id="CHEBI:16526"/>
        <dbReference type="ChEBI" id="CHEBI:59458"/>
        <dbReference type="ChEBI" id="CHEBI:61723"/>
        <dbReference type="EC" id="4.1.1.36"/>
    </reaction>
</comment>
<evidence type="ECO:0000256" key="3">
    <source>
        <dbReference type="HAMAP-Rule" id="MF_02225"/>
    </source>
</evidence>
<comment type="cofactor">
    <cofactor evidence="3">
        <name>Mg(2+)</name>
        <dbReference type="ChEBI" id="CHEBI:18420"/>
    </cofactor>
</comment>
<dbReference type="InterPro" id="IPR005252">
    <property type="entry name" value="CoaBC"/>
</dbReference>
<comment type="catalytic activity">
    <reaction evidence="3 4">
        <text>(R)-4'-phosphopantothenate + L-cysteine + CTP = N-[(R)-4-phosphopantothenoyl]-L-cysteine + CMP + diphosphate + H(+)</text>
        <dbReference type="Rhea" id="RHEA:19397"/>
        <dbReference type="ChEBI" id="CHEBI:10986"/>
        <dbReference type="ChEBI" id="CHEBI:15378"/>
        <dbReference type="ChEBI" id="CHEBI:33019"/>
        <dbReference type="ChEBI" id="CHEBI:35235"/>
        <dbReference type="ChEBI" id="CHEBI:37563"/>
        <dbReference type="ChEBI" id="CHEBI:59458"/>
        <dbReference type="ChEBI" id="CHEBI:60377"/>
        <dbReference type="EC" id="6.3.2.5"/>
    </reaction>
</comment>
<dbReference type="GO" id="GO:0004633">
    <property type="term" value="F:phosphopantothenoylcysteine decarboxylase activity"/>
    <property type="evidence" value="ECO:0007669"/>
    <property type="project" value="UniProtKB-EC"/>
</dbReference>
<feature type="domain" description="Flavoprotein" evidence="5">
    <location>
        <begin position="8"/>
        <end position="176"/>
    </location>
</feature>
<feature type="binding site" evidence="3">
    <location>
        <begin position="306"/>
        <end position="309"/>
    </location>
    <ligand>
        <name>CTP</name>
        <dbReference type="ChEBI" id="CHEBI:37563"/>
    </ligand>
</feature>
<comment type="caution">
    <text evidence="3">Lacks conserved residue(s) required for the propagation of feature annotation.</text>
</comment>
<dbReference type="Pfam" id="PF02441">
    <property type="entry name" value="Flavoprotein"/>
    <property type="match status" value="1"/>
</dbReference>
<comment type="caution">
    <text evidence="7">The sequence shown here is derived from an EMBL/GenBank/DDBJ whole genome shotgun (WGS) entry which is preliminary data.</text>
</comment>
<dbReference type="Proteomes" id="UP001446205">
    <property type="component" value="Unassembled WGS sequence"/>
</dbReference>
<dbReference type="HAMAP" id="MF_02225">
    <property type="entry name" value="CoaBC"/>
    <property type="match status" value="1"/>
</dbReference>
<comment type="similarity">
    <text evidence="3 4">In the N-terminal section; belongs to the HFCD (homo-oligomeric flavin containing Cys decarboxylase) superfamily.</text>
</comment>
<feature type="region of interest" description="Phosphopantothenate--cysteine ligase" evidence="3">
    <location>
        <begin position="192"/>
        <end position="404"/>
    </location>
</feature>
<feature type="binding site" evidence="3">
    <location>
        <position position="290"/>
    </location>
    <ligand>
        <name>CTP</name>
        <dbReference type="ChEBI" id="CHEBI:37563"/>
    </ligand>
</feature>
<dbReference type="PANTHER" id="PTHR14359">
    <property type="entry name" value="HOMO-OLIGOMERIC FLAVIN CONTAINING CYS DECARBOXYLASE FAMILY"/>
    <property type="match status" value="1"/>
</dbReference>
<gene>
    <name evidence="3 7" type="primary">coaBC</name>
    <name evidence="7" type="ORF">WOB96_09840</name>
</gene>
<dbReference type="PANTHER" id="PTHR14359:SF6">
    <property type="entry name" value="PHOSPHOPANTOTHENOYLCYSTEINE DECARBOXYLASE"/>
    <property type="match status" value="1"/>
</dbReference>
<feature type="binding site" evidence="3">
    <location>
        <position position="339"/>
    </location>
    <ligand>
        <name>CTP</name>
        <dbReference type="ChEBI" id="CHEBI:37563"/>
    </ligand>
</feature>
<protein>
    <recommendedName>
        <fullName evidence="3">Coenzyme A biosynthesis bifunctional protein CoaBC</fullName>
    </recommendedName>
    <alternativeName>
        <fullName evidence="3">DNA/pantothenate metabolism flavoprotein</fullName>
    </alternativeName>
    <alternativeName>
        <fullName evidence="3">Phosphopantothenoylcysteine synthetase/decarboxylase</fullName>
        <shortName evidence="3">PPCS-PPCDC</shortName>
    </alternativeName>
    <domain>
        <recommendedName>
            <fullName evidence="3">Phosphopantothenoylcysteine decarboxylase</fullName>
            <shortName evidence="3">PPC decarboxylase</shortName>
            <shortName evidence="3">PPC-DC</shortName>
            <ecNumber evidence="3">4.1.1.36</ecNumber>
        </recommendedName>
        <alternativeName>
            <fullName evidence="3">CoaC</fullName>
        </alternativeName>
    </domain>
    <domain>
        <recommendedName>
            <fullName evidence="3">Phosphopantothenate--cysteine ligase</fullName>
            <ecNumber evidence="3">6.3.2.5</ecNumber>
        </recommendedName>
        <alternativeName>
            <fullName evidence="3">CoaB</fullName>
        </alternativeName>
        <alternativeName>
            <fullName evidence="3">Phosphopantothenoylcysteine synthetase</fullName>
            <shortName evidence="3">PPC synthetase</shortName>
            <shortName evidence="3">PPC-S</shortName>
        </alternativeName>
    </domain>
</protein>
<keyword evidence="3" id="KW-0460">Magnesium</keyword>
<keyword evidence="2 3" id="KW-0456">Lyase</keyword>
<feature type="binding site" evidence="3">
    <location>
        <position position="343"/>
    </location>
    <ligand>
        <name>CTP</name>
        <dbReference type="ChEBI" id="CHEBI:37563"/>
    </ligand>
</feature>
<evidence type="ECO:0000259" key="5">
    <source>
        <dbReference type="Pfam" id="PF02441"/>
    </source>
</evidence>
<evidence type="ECO:0000256" key="2">
    <source>
        <dbReference type="ARBA" id="ARBA00023239"/>
    </source>
</evidence>
<dbReference type="EMBL" id="JBBPCO010000009">
    <property type="protein sequence ID" value="MEK8090067.1"/>
    <property type="molecule type" value="Genomic_DNA"/>
</dbReference>
<evidence type="ECO:0000259" key="6">
    <source>
        <dbReference type="Pfam" id="PF04127"/>
    </source>
</evidence>
<keyword evidence="3 4" id="KW-0288">FMN</keyword>
<dbReference type="NCBIfam" id="TIGR00521">
    <property type="entry name" value="coaBC_dfp"/>
    <property type="match status" value="1"/>
</dbReference>
<dbReference type="Gene3D" id="3.40.50.1950">
    <property type="entry name" value="Flavin prenyltransferase-like"/>
    <property type="match status" value="1"/>
</dbReference>
<dbReference type="Pfam" id="PF04127">
    <property type="entry name" value="DFP"/>
    <property type="match status" value="1"/>
</dbReference>
<comment type="function">
    <text evidence="3">Catalyzes two sequential steps in the biosynthesis of coenzyme A. In the first step cysteine is conjugated to 4'-phosphopantothenate to form 4-phosphopantothenoylcysteine. In the second step the latter compound is decarboxylated to form 4'-phosphopantotheine.</text>
</comment>
<accession>A0ABU9D957</accession>
<keyword evidence="3 4" id="KW-0285">Flavoprotein</keyword>
<proteinExistence type="inferred from homology"/>
<evidence type="ECO:0000313" key="8">
    <source>
        <dbReference type="Proteomes" id="UP001446205"/>
    </source>
</evidence>
<dbReference type="InterPro" id="IPR036551">
    <property type="entry name" value="Flavin_trans-like"/>
</dbReference>
<keyword evidence="1 3" id="KW-0210">Decarboxylase</keyword>
<dbReference type="InterPro" id="IPR003382">
    <property type="entry name" value="Flavoprotein"/>
</dbReference>
<organism evidence="7 8">
    <name type="scientific">Thermithiobacillus plumbiphilus</name>
    <dbReference type="NCBI Taxonomy" id="1729899"/>
    <lineage>
        <taxon>Bacteria</taxon>
        <taxon>Pseudomonadati</taxon>
        <taxon>Pseudomonadota</taxon>
        <taxon>Acidithiobacillia</taxon>
        <taxon>Acidithiobacillales</taxon>
        <taxon>Thermithiobacillaceae</taxon>
        <taxon>Thermithiobacillus</taxon>
    </lineage>
</organism>
<feature type="active site" description="Proton donor" evidence="3">
    <location>
        <position position="160"/>
    </location>
</feature>
<keyword evidence="3" id="KW-0511">Multifunctional enzyme</keyword>
<dbReference type="SUPFAM" id="SSF52507">
    <property type="entry name" value="Homo-oligomeric flavin-containing Cys decarboxylases, HFCD"/>
    <property type="match status" value="1"/>
</dbReference>
<feature type="binding site" evidence="3">
    <location>
        <position position="325"/>
    </location>
    <ligand>
        <name>CTP</name>
        <dbReference type="ChEBI" id="CHEBI:37563"/>
    </ligand>
</feature>
<comment type="pathway">
    <text evidence="3 4">Cofactor biosynthesis; coenzyme A biosynthesis; CoA from (R)-pantothenate: step 3/5.</text>
</comment>
<evidence type="ECO:0000313" key="7">
    <source>
        <dbReference type="EMBL" id="MEK8090067.1"/>
    </source>
</evidence>
<comment type="cofactor">
    <cofactor evidence="3">
        <name>FMN</name>
        <dbReference type="ChEBI" id="CHEBI:58210"/>
    </cofactor>
    <text evidence="3">Binds 1 FMN per subunit.</text>
</comment>
<sequence>MKDPLHGKRILLGVGGGIAAYKTPELCRRLREAGAEVQVVMTHAAREFVTPLALQAVSGRPVRGELFDPAAEAGMDHIALSRWADAILVAPATADLMARLAQGMADDLLSTLVLASPRRPLLAPAMNQQMWRHPATQRNAARLLADGVLLLGPAEGVQACSETGPGRMLEPLELVSLLRLHLAPKPLAGRHALVTAGPTWEAIDPARGITNRSSGRQGYAVAQALAEAGAAVTLVSGPTSLNPPTGVRVVRVESALEMRAAVLDRLPEMDILVATAAVADFRPAQKASRKLAKTALQGPLELCVNPDILAEVAAHAQRPKLVVGFAAQTHDALALGAAKHQAKGVDLIAINDVSQAGLGFGSEDNHLVLIDAGGTHDLGRADKLMLARALVSHITSLLSSPTLE</sequence>
<dbReference type="GO" id="GO:0004632">
    <property type="term" value="F:phosphopantothenate--cysteine ligase activity"/>
    <property type="evidence" value="ECO:0007669"/>
    <property type="project" value="UniProtKB-EC"/>
</dbReference>
<evidence type="ECO:0000256" key="4">
    <source>
        <dbReference type="RuleBase" id="RU364078"/>
    </source>
</evidence>
<feature type="binding site" evidence="3">
    <location>
        <position position="280"/>
    </location>
    <ligand>
        <name>CTP</name>
        <dbReference type="ChEBI" id="CHEBI:37563"/>
    </ligand>
</feature>
<comment type="similarity">
    <text evidence="3 4">In the C-terminal section; belongs to the PPC synthetase family.</text>
</comment>
<keyword evidence="8" id="KW-1185">Reference proteome</keyword>
<reference evidence="7 8" key="1">
    <citation type="submission" date="2024-04" db="EMBL/GenBank/DDBJ databases">
        <authorList>
            <person name="Abashina T."/>
            <person name="Shaikin A."/>
        </authorList>
    </citation>
    <scope>NUCLEOTIDE SEQUENCE [LARGE SCALE GENOMIC DNA]</scope>
    <source>
        <strain evidence="7 8">AAFK</strain>
    </source>
</reference>
<evidence type="ECO:0000256" key="1">
    <source>
        <dbReference type="ARBA" id="ARBA00022793"/>
    </source>
</evidence>
<dbReference type="RefSeq" id="WP_341371124.1">
    <property type="nucleotide sequence ID" value="NZ_JBBPCO010000009.1"/>
</dbReference>
<name>A0ABU9D957_9PROT</name>
<keyword evidence="3" id="KW-0479">Metal-binding</keyword>
<feature type="domain" description="DNA/pantothenate metabolism flavoprotein C-terminal" evidence="6">
    <location>
        <begin position="187"/>
        <end position="396"/>
    </location>
</feature>
<comment type="function">
    <text evidence="4">Catalyzes two steps in the biosynthesis of coenzyme A. In the first step cysteine is conjugated to 4'-phosphopantothenate to form 4-phosphopantothenoylcysteine, in the latter compound is decarboxylated to form 4'-phosphopantotheine.</text>
</comment>
<dbReference type="InterPro" id="IPR035929">
    <property type="entry name" value="CoaB-like_sf"/>
</dbReference>
<dbReference type="EC" id="6.3.2.5" evidence="3"/>
<dbReference type="SUPFAM" id="SSF102645">
    <property type="entry name" value="CoaB-like"/>
    <property type="match status" value="1"/>
</dbReference>
<dbReference type="EC" id="4.1.1.36" evidence="3"/>
<comment type="pathway">
    <text evidence="3 4">Cofactor biosynthesis; coenzyme A biosynthesis; CoA from (R)-pantothenate: step 2/5.</text>
</comment>
<keyword evidence="3 4" id="KW-0436">Ligase</keyword>
<dbReference type="InterPro" id="IPR007085">
    <property type="entry name" value="DNA/pantothenate-metab_flavo_C"/>
</dbReference>
<feature type="region of interest" description="Phosphopantothenoylcysteine decarboxylase" evidence="3">
    <location>
        <begin position="1"/>
        <end position="191"/>
    </location>
</feature>
<dbReference type="Gene3D" id="3.40.50.10300">
    <property type="entry name" value="CoaB-like"/>
    <property type="match status" value="1"/>
</dbReference>